<dbReference type="EMBL" id="JACSPP010000003">
    <property type="protein sequence ID" value="MBD8039146.1"/>
    <property type="molecule type" value="Genomic_DNA"/>
</dbReference>
<evidence type="ECO:0000313" key="2">
    <source>
        <dbReference type="EMBL" id="MBD8039146.1"/>
    </source>
</evidence>
<gene>
    <name evidence="2" type="ORF">H9625_01550</name>
</gene>
<evidence type="ECO:0000313" key="3">
    <source>
        <dbReference type="Proteomes" id="UP000620874"/>
    </source>
</evidence>
<evidence type="ECO:0008006" key="4">
    <source>
        <dbReference type="Google" id="ProtNLM"/>
    </source>
</evidence>
<keyword evidence="1" id="KW-1133">Transmembrane helix</keyword>
<proteinExistence type="predicted"/>
<organism evidence="2 3">
    <name type="scientific">Phocaeicola intestinalis</name>
    <dbReference type="NCBI Taxonomy" id="2762212"/>
    <lineage>
        <taxon>Bacteria</taxon>
        <taxon>Pseudomonadati</taxon>
        <taxon>Bacteroidota</taxon>
        <taxon>Bacteroidia</taxon>
        <taxon>Bacteroidales</taxon>
        <taxon>Bacteroidaceae</taxon>
        <taxon>Phocaeicola</taxon>
    </lineage>
</organism>
<evidence type="ECO:0000256" key="1">
    <source>
        <dbReference type="SAM" id="Phobius"/>
    </source>
</evidence>
<feature type="transmembrane region" description="Helical" evidence="1">
    <location>
        <begin position="12"/>
        <end position="28"/>
    </location>
</feature>
<reference evidence="2 3" key="1">
    <citation type="submission" date="2020-08" db="EMBL/GenBank/DDBJ databases">
        <title>A Genomic Blueprint of the Chicken Gut Microbiome.</title>
        <authorList>
            <person name="Gilroy R."/>
            <person name="Ravi A."/>
            <person name="Getino M."/>
            <person name="Pursley I."/>
            <person name="Horton D.L."/>
            <person name="Alikhan N.-F."/>
            <person name="Baker D."/>
            <person name="Gharbi K."/>
            <person name="Hall N."/>
            <person name="Watson M."/>
            <person name="Adriaenssens E.M."/>
            <person name="Foster-Nyarko E."/>
            <person name="Jarju S."/>
            <person name="Secka A."/>
            <person name="Antonio M."/>
            <person name="Oren A."/>
            <person name="Chaudhuri R."/>
            <person name="La Ragione R.M."/>
            <person name="Hildebrand F."/>
            <person name="Pallen M.J."/>
        </authorList>
    </citation>
    <scope>NUCLEOTIDE SEQUENCE [LARGE SCALE GENOMIC DNA]</scope>
    <source>
        <strain evidence="2 3">Sa1CVN1</strain>
    </source>
</reference>
<accession>A0ABR8Y4R2</accession>
<dbReference type="RefSeq" id="WP_191762805.1">
    <property type="nucleotide sequence ID" value="NZ_JACSPP010000003.1"/>
</dbReference>
<dbReference type="Proteomes" id="UP000620874">
    <property type="component" value="Unassembled WGS sequence"/>
</dbReference>
<name>A0ABR8Y4R2_9BACT</name>
<sequence length="91" mass="11322">MKFWFDTLRSRLLLTFITYVLYMLLYFLTDEVMRDFYLEKHPVWDYVVDILTTLVCVFFFVQLSICYSKLIYRRFMSLAHPYRSLIVFFVR</sequence>
<keyword evidence="1" id="KW-0472">Membrane</keyword>
<keyword evidence="3" id="KW-1185">Reference proteome</keyword>
<protein>
    <recommendedName>
        <fullName evidence="4">Histidine kinase</fullName>
    </recommendedName>
</protein>
<comment type="caution">
    <text evidence="2">The sequence shown here is derived from an EMBL/GenBank/DDBJ whole genome shotgun (WGS) entry which is preliminary data.</text>
</comment>
<feature type="transmembrane region" description="Helical" evidence="1">
    <location>
        <begin position="48"/>
        <end position="67"/>
    </location>
</feature>
<keyword evidence="1" id="KW-0812">Transmembrane</keyword>